<proteinExistence type="predicted"/>
<dbReference type="Proteomes" id="UP000019375">
    <property type="component" value="Unassembled WGS sequence"/>
</dbReference>
<dbReference type="AlphaFoldDB" id="A0A8J2T562"/>
<keyword evidence="2" id="KW-1185">Reference proteome</keyword>
<accession>A0A8J2T562</accession>
<protein>
    <submittedName>
        <fullName evidence="1">ZYBA0S04-01134g1_1</fullName>
    </submittedName>
</protein>
<reference evidence="2" key="1">
    <citation type="journal article" date="2013" name="Genome Announc.">
        <title>Genome sequence of the food spoilage yeast Zygosaccharomyces bailii CLIB 213(T).</title>
        <authorList>
            <person name="Galeote V."/>
            <person name="Bigey F."/>
            <person name="Devillers H."/>
            <person name="Neuveglise C."/>
            <person name="Dequin S."/>
        </authorList>
    </citation>
    <scope>NUCLEOTIDE SEQUENCE [LARGE SCALE GENOMIC DNA]</scope>
    <source>
        <strain evidence="2">CLIB 213 / ATCC 58445 / CBS 680 / CCRC 21525 / NBRC 1098 / NCYC 1416 / NRRL Y-2227</strain>
    </source>
</reference>
<evidence type="ECO:0000313" key="1">
    <source>
        <dbReference type="EMBL" id="CDF89308.1"/>
    </source>
</evidence>
<sequence length="140" mass="15772">MKAGDICLQCSKELQRDPLARAEKEGKRRYEVRDMLISPVEVRCIRCHCRLARNVSNVHGPLRPVVGALSFMFWGCEAIYGGVKEKLASSSDELQGTQQYTQHINESVESFETVVHVSDAPPPYRNNPEKSCNSSINMFV</sequence>
<evidence type="ECO:0000313" key="2">
    <source>
        <dbReference type="Proteomes" id="UP000019375"/>
    </source>
</evidence>
<dbReference type="EMBL" id="HG316457">
    <property type="protein sequence ID" value="CDF89308.1"/>
    <property type="molecule type" value="Genomic_DNA"/>
</dbReference>
<organism evidence="1 2">
    <name type="scientific">Zygosaccharomyces bailii (strain CLIB 213 / ATCC 58445 / CBS 680 / BCRC 21525 / NBRC 1098 / NCYC 1416 / NRRL Y-2227)</name>
    <dbReference type="NCBI Taxonomy" id="1333698"/>
    <lineage>
        <taxon>Eukaryota</taxon>
        <taxon>Fungi</taxon>
        <taxon>Dikarya</taxon>
        <taxon>Ascomycota</taxon>
        <taxon>Saccharomycotina</taxon>
        <taxon>Saccharomycetes</taxon>
        <taxon>Saccharomycetales</taxon>
        <taxon>Saccharomycetaceae</taxon>
        <taxon>Zygosaccharomyces</taxon>
    </lineage>
</organism>
<gene>
    <name evidence="1" type="ORF">BN860_01134g</name>
</gene>
<name>A0A8J2T562_ZYGB2</name>